<name>A0AAD3RXG7_NEPGR</name>
<evidence type="ECO:0000313" key="1">
    <source>
        <dbReference type="EMBL" id="GMG99239.1"/>
    </source>
</evidence>
<organism evidence="1 2">
    <name type="scientific">Nepenthes gracilis</name>
    <name type="common">Slender pitcher plant</name>
    <dbReference type="NCBI Taxonomy" id="150966"/>
    <lineage>
        <taxon>Eukaryota</taxon>
        <taxon>Viridiplantae</taxon>
        <taxon>Streptophyta</taxon>
        <taxon>Embryophyta</taxon>
        <taxon>Tracheophyta</taxon>
        <taxon>Spermatophyta</taxon>
        <taxon>Magnoliopsida</taxon>
        <taxon>eudicotyledons</taxon>
        <taxon>Gunneridae</taxon>
        <taxon>Pentapetalae</taxon>
        <taxon>Caryophyllales</taxon>
        <taxon>Nepenthaceae</taxon>
        <taxon>Nepenthes</taxon>
    </lineage>
</organism>
<gene>
    <name evidence="1" type="ORF">Nepgr_001079</name>
</gene>
<sequence>MTFILNYEANKVQQNEIGVTLKSEANKKKKELRIGQVARAMKNPEAQDSSKCCQFYPDLGHNKECITVQQVIESLIKEDPTNL</sequence>
<dbReference type="Proteomes" id="UP001279734">
    <property type="component" value="Unassembled WGS sequence"/>
</dbReference>
<dbReference type="EMBL" id="BSYO01000001">
    <property type="protein sequence ID" value="GMG99239.1"/>
    <property type="molecule type" value="Genomic_DNA"/>
</dbReference>
<evidence type="ECO:0000313" key="2">
    <source>
        <dbReference type="Proteomes" id="UP001279734"/>
    </source>
</evidence>
<keyword evidence="2" id="KW-1185">Reference proteome</keyword>
<proteinExistence type="predicted"/>
<dbReference type="AlphaFoldDB" id="A0AAD3RXG7"/>
<accession>A0AAD3RXG7</accession>
<comment type="caution">
    <text evidence="1">The sequence shown here is derived from an EMBL/GenBank/DDBJ whole genome shotgun (WGS) entry which is preliminary data.</text>
</comment>
<reference evidence="1" key="1">
    <citation type="submission" date="2023-05" db="EMBL/GenBank/DDBJ databases">
        <title>Nepenthes gracilis genome sequencing.</title>
        <authorList>
            <person name="Fukushima K."/>
        </authorList>
    </citation>
    <scope>NUCLEOTIDE SEQUENCE</scope>
    <source>
        <strain evidence="1">SING2019-196</strain>
    </source>
</reference>
<protein>
    <submittedName>
        <fullName evidence="1">Uncharacterized protein</fullName>
    </submittedName>
</protein>